<evidence type="ECO:0000259" key="3">
    <source>
        <dbReference type="Pfam" id="PF22770"/>
    </source>
</evidence>
<protein>
    <submittedName>
        <fullName evidence="4">Uncharacterized protein</fullName>
    </submittedName>
</protein>
<dbReference type="PANTHER" id="PTHR22731:SF3">
    <property type="entry name" value="RIBONUCLEASES P_MRP PROTEIN SUBUNIT POP1"/>
    <property type="match status" value="1"/>
</dbReference>
<evidence type="ECO:0000259" key="2">
    <source>
        <dbReference type="Pfam" id="PF06978"/>
    </source>
</evidence>
<dbReference type="Pfam" id="PF22770">
    <property type="entry name" value="POP1_C"/>
    <property type="match status" value="1"/>
</dbReference>
<feature type="region of interest" description="Disordered" evidence="1">
    <location>
        <begin position="1"/>
        <end position="62"/>
    </location>
</feature>
<feature type="domain" description="POP1 C-terminal" evidence="3">
    <location>
        <begin position="448"/>
        <end position="610"/>
    </location>
</feature>
<evidence type="ECO:0000313" key="5">
    <source>
        <dbReference type="Proteomes" id="UP000314982"/>
    </source>
</evidence>
<proteinExistence type="predicted"/>
<dbReference type="Pfam" id="PF06978">
    <property type="entry name" value="POP1_N"/>
    <property type="match status" value="1"/>
</dbReference>
<dbReference type="GO" id="GO:0000172">
    <property type="term" value="C:ribonuclease MRP complex"/>
    <property type="evidence" value="ECO:0007669"/>
    <property type="project" value="InterPro"/>
</dbReference>
<name>A0A4W5KJA5_9TELE</name>
<dbReference type="GO" id="GO:0001682">
    <property type="term" value="P:tRNA 5'-leader removal"/>
    <property type="evidence" value="ECO:0007669"/>
    <property type="project" value="InterPro"/>
</dbReference>
<feature type="compositionally biased region" description="Basic residues" evidence="1">
    <location>
        <begin position="498"/>
        <end position="508"/>
    </location>
</feature>
<dbReference type="GeneTree" id="ENSGT00390000017478"/>
<reference evidence="5" key="1">
    <citation type="submission" date="2018-06" db="EMBL/GenBank/DDBJ databases">
        <title>Genome assembly of Danube salmon.</title>
        <authorList>
            <person name="Macqueen D.J."/>
            <person name="Gundappa M.K."/>
        </authorList>
    </citation>
    <scope>NUCLEOTIDE SEQUENCE [LARGE SCALE GENOMIC DNA]</scope>
</reference>
<dbReference type="AlphaFoldDB" id="A0A4W5KJA5"/>
<sequence length="610" mass="67545">MSTAKDRMRDKKMRNQPINVTYSSQGSSHWRNGGDTPTGRGRGHGLSPHPRGQGSSHSGHAQRGGWPAFVMCGVVPHLSSASAFAKARAAEVNAMLTAITKTTGSSHVFGALPKHMRRRAMSHNTRRLPCRLRDTANNMVGLSTESSVSPYTQDMSYYCCVELQGPEEQLLATLSKLTSKEAGEYCFSCSLLTTSVNWPTRIMTSYRTTWLNRGQLAYPTTWLNKGQLAYLYLLAVPHRRDTPRRPPRLSSELISSAYKLLMLLHVVEVVQRSISRHNTFYQQKKHTMSKEFLFLLTFVTLYHTCGDLFSYGVTCMKTLDGNVVCLPYQSSLCLQDVNRLRNDVLVPGSRLPTPLQGRVPVLLVQQSGKSQGTEMGSWGTGWDLLLPKAWGMAFWVPLVWTTHSLRQLSAWCRPTSSKCQRARNLGSTPQLNRNVAASLLSAHGGSRLVWTRLSLLTKGQPEQHALVCVPTAEDLQLVRKEPGCTGPQEPLHTDHFKSRVKRPRKKDHNKPGTSSANLTTPSSFCTSALTLGLWPEPLPSVTSHCSRVTLGWVTQGDFSLSAGCGEALGLLSLTGLLHTLLRQPDSQRGLVLLRNSGSLQYRFAKINVEV</sequence>
<dbReference type="Proteomes" id="UP000314982">
    <property type="component" value="Unassembled WGS sequence"/>
</dbReference>
<organism evidence="4 5">
    <name type="scientific">Hucho hucho</name>
    <name type="common">huchen</name>
    <dbReference type="NCBI Taxonomy" id="62062"/>
    <lineage>
        <taxon>Eukaryota</taxon>
        <taxon>Metazoa</taxon>
        <taxon>Chordata</taxon>
        <taxon>Craniata</taxon>
        <taxon>Vertebrata</taxon>
        <taxon>Euteleostomi</taxon>
        <taxon>Actinopterygii</taxon>
        <taxon>Neopterygii</taxon>
        <taxon>Teleostei</taxon>
        <taxon>Protacanthopterygii</taxon>
        <taxon>Salmoniformes</taxon>
        <taxon>Salmonidae</taxon>
        <taxon>Salmoninae</taxon>
        <taxon>Hucho</taxon>
    </lineage>
</organism>
<keyword evidence="5" id="KW-1185">Reference proteome</keyword>
<feature type="region of interest" description="Disordered" evidence="1">
    <location>
        <begin position="481"/>
        <end position="517"/>
    </location>
</feature>
<evidence type="ECO:0000313" key="4">
    <source>
        <dbReference type="Ensembl" id="ENSHHUP00000012061.1"/>
    </source>
</evidence>
<reference evidence="4" key="2">
    <citation type="submission" date="2025-08" db="UniProtKB">
        <authorList>
            <consortium name="Ensembl"/>
        </authorList>
    </citation>
    <scope>IDENTIFICATION</scope>
</reference>
<dbReference type="InterPro" id="IPR055079">
    <property type="entry name" value="POP1_C"/>
</dbReference>
<feature type="compositionally biased region" description="Polar residues" evidence="1">
    <location>
        <begin position="16"/>
        <end position="30"/>
    </location>
</feature>
<dbReference type="GO" id="GO:0005655">
    <property type="term" value="C:nucleolar ribonuclease P complex"/>
    <property type="evidence" value="ECO:0007669"/>
    <property type="project" value="InterPro"/>
</dbReference>
<dbReference type="PANTHER" id="PTHR22731">
    <property type="entry name" value="RIBONUCLEASES P/MRP PROTEIN SUBUNIT POP1"/>
    <property type="match status" value="1"/>
</dbReference>
<evidence type="ECO:0000256" key="1">
    <source>
        <dbReference type="SAM" id="MobiDB-lite"/>
    </source>
</evidence>
<dbReference type="InterPro" id="IPR009723">
    <property type="entry name" value="Pop1_N"/>
</dbReference>
<accession>A0A4W5KJA5</accession>
<dbReference type="InterPro" id="IPR039182">
    <property type="entry name" value="Pop1"/>
</dbReference>
<dbReference type="Ensembl" id="ENSHHUT00000012437.1">
    <property type="protein sequence ID" value="ENSHHUP00000012061.1"/>
    <property type="gene ID" value="ENSHHUG00000007210.1"/>
</dbReference>
<reference evidence="4" key="3">
    <citation type="submission" date="2025-09" db="UniProtKB">
        <authorList>
            <consortium name="Ensembl"/>
        </authorList>
    </citation>
    <scope>IDENTIFICATION</scope>
</reference>
<feature type="domain" description="Pop1 N-terminal" evidence="2">
    <location>
        <begin position="84"/>
        <end position="138"/>
    </location>
</feature>
<dbReference type="STRING" id="62062.ENSHHUP00000012061"/>